<accession>A0A382W704</accession>
<sequence>MDHADTYLKDLQHALAVLDLDQIKKAHQALS</sequence>
<dbReference type="AlphaFoldDB" id="A0A382W704"/>
<proteinExistence type="predicted"/>
<protein>
    <submittedName>
        <fullName evidence="1">Uncharacterized protein</fullName>
    </submittedName>
</protein>
<evidence type="ECO:0000313" key="1">
    <source>
        <dbReference type="EMBL" id="SVD53918.1"/>
    </source>
</evidence>
<feature type="non-terminal residue" evidence="1">
    <location>
        <position position="31"/>
    </location>
</feature>
<dbReference type="EMBL" id="UINC01157110">
    <property type="protein sequence ID" value="SVD53918.1"/>
    <property type="molecule type" value="Genomic_DNA"/>
</dbReference>
<organism evidence="1">
    <name type="scientific">marine metagenome</name>
    <dbReference type="NCBI Taxonomy" id="408172"/>
    <lineage>
        <taxon>unclassified sequences</taxon>
        <taxon>metagenomes</taxon>
        <taxon>ecological metagenomes</taxon>
    </lineage>
</organism>
<reference evidence="1" key="1">
    <citation type="submission" date="2018-05" db="EMBL/GenBank/DDBJ databases">
        <authorList>
            <person name="Lanie J.A."/>
            <person name="Ng W.-L."/>
            <person name="Kazmierczak K.M."/>
            <person name="Andrzejewski T.M."/>
            <person name="Davidsen T.M."/>
            <person name="Wayne K.J."/>
            <person name="Tettelin H."/>
            <person name="Glass J.I."/>
            <person name="Rusch D."/>
            <person name="Podicherti R."/>
            <person name="Tsui H.-C.T."/>
            <person name="Winkler M.E."/>
        </authorList>
    </citation>
    <scope>NUCLEOTIDE SEQUENCE</scope>
</reference>
<name>A0A382W704_9ZZZZ</name>
<gene>
    <name evidence="1" type="ORF">METZ01_LOCUS406772</name>
</gene>